<dbReference type="Proteomes" id="UP001159405">
    <property type="component" value="Unassembled WGS sequence"/>
</dbReference>
<dbReference type="InterPro" id="IPR003609">
    <property type="entry name" value="Pan_app"/>
</dbReference>
<feature type="non-terminal residue" evidence="10">
    <location>
        <position position="1"/>
    </location>
</feature>
<comment type="caution">
    <text evidence="6">Lacks conserved residue(s) required for the propagation of feature annotation.</text>
</comment>
<feature type="domain" description="EGF-like" evidence="8">
    <location>
        <begin position="205"/>
        <end position="245"/>
    </location>
</feature>
<dbReference type="InterPro" id="IPR000742">
    <property type="entry name" value="EGF"/>
</dbReference>
<keyword evidence="7" id="KW-0812">Transmembrane</keyword>
<keyword evidence="3" id="KW-0677">Repeat</keyword>
<keyword evidence="4 6" id="KW-1015">Disulfide bond</keyword>
<feature type="transmembrane region" description="Helical" evidence="7">
    <location>
        <begin position="12"/>
        <end position="29"/>
    </location>
</feature>
<dbReference type="InterPro" id="IPR049883">
    <property type="entry name" value="NOTCH1_EGF-like"/>
</dbReference>
<dbReference type="InterPro" id="IPR000152">
    <property type="entry name" value="EGF-type_Asp/Asn_hydroxyl_site"/>
</dbReference>
<evidence type="ECO:0000313" key="11">
    <source>
        <dbReference type="Proteomes" id="UP001159405"/>
    </source>
</evidence>
<feature type="domain" description="EGF-like" evidence="8">
    <location>
        <begin position="395"/>
        <end position="435"/>
    </location>
</feature>
<feature type="domain" description="Apple" evidence="9">
    <location>
        <begin position="43"/>
        <end position="119"/>
    </location>
</feature>
<organism evidence="10 11">
    <name type="scientific">Porites lobata</name>
    <dbReference type="NCBI Taxonomy" id="104759"/>
    <lineage>
        <taxon>Eukaryota</taxon>
        <taxon>Metazoa</taxon>
        <taxon>Cnidaria</taxon>
        <taxon>Anthozoa</taxon>
        <taxon>Hexacorallia</taxon>
        <taxon>Scleractinia</taxon>
        <taxon>Fungiina</taxon>
        <taxon>Poritidae</taxon>
        <taxon>Porites</taxon>
    </lineage>
</organism>
<keyword evidence="2" id="KW-0732">Signal</keyword>
<dbReference type="Pfam" id="PF12947">
    <property type="entry name" value="EGF_3"/>
    <property type="match status" value="3"/>
</dbReference>
<dbReference type="PROSITE" id="PS00010">
    <property type="entry name" value="ASX_HYDROXYL"/>
    <property type="match status" value="5"/>
</dbReference>
<feature type="domain" description="EGF-like" evidence="8">
    <location>
        <begin position="328"/>
        <end position="368"/>
    </location>
</feature>
<dbReference type="SMART" id="SM00179">
    <property type="entry name" value="EGF_CA"/>
    <property type="match status" value="8"/>
</dbReference>
<evidence type="ECO:0000256" key="3">
    <source>
        <dbReference type="ARBA" id="ARBA00022737"/>
    </source>
</evidence>
<dbReference type="InterPro" id="IPR009017">
    <property type="entry name" value="GFP"/>
</dbReference>
<keyword evidence="1 6" id="KW-0245">EGF-like domain</keyword>
<protein>
    <submittedName>
        <fullName evidence="10">Uncharacterized protein</fullName>
    </submittedName>
</protein>
<dbReference type="SUPFAM" id="SSF57184">
    <property type="entry name" value="Growth factor receptor domain"/>
    <property type="match status" value="1"/>
</dbReference>
<comment type="caution">
    <text evidence="10">The sequence shown here is derived from an EMBL/GenBank/DDBJ whole genome shotgun (WGS) entry which is preliminary data.</text>
</comment>
<dbReference type="Gene3D" id="2.40.155.10">
    <property type="entry name" value="Green fluorescent protein"/>
    <property type="match status" value="1"/>
</dbReference>
<dbReference type="EMBL" id="CALNXK010000070">
    <property type="protein sequence ID" value="CAH3143017.1"/>
    <property type="molecule type" value="Genomic_DNA"/>
</dbReference>
<dbReference type="Gene3D" id="2.10.25.10">
    <property type="entry name" value="Laminin"/>
    <property type="match status" value="6"/>
</dbReference>
<dbReference type="Pfam" id="PF07645">
    <property type="entry name" value="EGF_CA"/>
    <property type="match status" value="4"/>
</dbReference>
<dbReference type="PROSITE" id="PS00022">
    <property type="entry name" value="EGF_1"/>
    <property type="match status" value="1"/>
</dbReference>
<evidence type="ECO:0000313" key="10">
    <source>
        <dbReference type="EMBL" id="CAH3143017.1"/>
    </source>
</evidence>
<evidence type="ECO:0000256" key="4">
    <source>
        <dbReference type="ARBA" id="ARBA00023157"/>
    </source>
</evidence>
<feature type="disulfide bond" evidence="6">
    <location>
        <begin position="152"/>
        <end position="161"/>
    </location>
</feature>
<name>A0ABN8PJN4_9CNID</name>
<evidence type="ECO:0000256" key="7">
    <source>
        <dbReference type="SAM" id="Phobius"/>
    </source>
</evidence>
<evidence type="ECO:0000256" key="1">
    <source>
        <dbReference type="ARBA" id="ARBA00022536"/>
    </source>
</evidence>
<dbReference type="PANTHER" id="PTHR24042">
    <property type="entry name" value="NEL HOMOLOG"/>
    <property type="match status" value="1"/>
</dbReference>
<dbReference type="PROSITE" id="PS01187">
    <property type="entry name" value="EGF_CA"/>
    <property type="match status" value="2"/>
</dbReference>
<gene>
    <name evidence="10" type="ORF">PLOB_00043176</name>
</gene>
<sequence length="767" mass="84807">DFSRELRSANKEAIMGVVLHYSIFFMLYMNSLRICFGCLDGNCRVLAFPSYFLIADKCLESHTFLIVQHVPDMGLCELLCYNKPNCVSVNYEIQRERRCELNNSTHRAHDEDFKERKGCLYHGAISACDTPRCQNNGTCQSGFTEKKYRCLCPSGFTGAQCEHDINECEGGTHNCSSNAVCNNTKGFYNCTCKPGYEGDGNNCKDINECEGGTHNCSSNAVCNNTKGFYNCTCKPGYEGDGYNCTDIDECLVDTHHNCSSDAFCNNTHGSFNCTYDGENCTDIDECKADTRSCGSDAICNNTHGSFNCSCKPGYKRDGKNCTDNFHFYIDECKGETHNCSSNAVCNTTKGSYNCTCKPGYEGDGTSCTGNFFHKFIKRNSLCKLSLYSFFNMISDINECEGITHSCSSNAVCNNTKGSYNCTCKPGYMGDGWNCTDAHNCSSDAFCNNTLGSFACTCKPGYTGDGQKCTEAESCNKLLQSNPQTTNGTYQIAVGSEIFLVSDFFKPGCRNEKRPKTSCGAKFVKQSKHGETQSYSFRAYRSFGNSYSCMTAVYCLMKEGQGWTLIARVSNIDEQHWKGSSNWWNDEKKGKGETTDPIDGEDMISPAFWLVGGKEFMITRSDDPYTALLQTTDDCLDEQTFRDRIHTRYGGHHSGDFIDNQCVSSCNVIYGGQNSETDGFEQANKNGCSPASLQTDNKIGFWCKHVHEKSGTGGKHSNQAVMMIGAGGDGCSGADHGIGIKRENKKKDFGNKADESPTKYYSLNLWVR</sequence>
<dbReference type="InterPro" id="IPR024731">
    <property type="entry name" value="NELL2-like_EGF"/>
</dbReference>
<dbReference type="InterPro" id="IPR018097">
    <property type="entry name" value="EGF_Ca-bd_CS"/>
</dbReference>
<evidence type="ECO:0000256" key="6">
    <source>
        <dbReference type="PROSITE-ProRule" id="PRU00076"/>
    </source>
</evidence>
<keyword evidence="11" id="KW-1185">Reference proteome</keyword>
<evidence type="ECO:0000256" key="2">
    <source>
        <dbReference type="ARBA" id="ARBA00022729"/>
    </source>
</evidence>
<feature type="domain" description="EGF-like" evidence="8">
    <location>
        <begin position="124"/>
        <end position="162"/>
    </location>
</feature>
<keyword evidence="5" id="KW-0325">Glycoprotein</keyword>
<accession>A0ABN8PJN4</accession>
<feature type="domain" description="EGF-like" evidence="8">
    <location>
        <begin position="164"/>
        <end position="204"/>
    </location>
</feature>
<evidence type="ECO:0000256" key="5">
    <source>
        <dbReference type="ARBA" id="ARBA00023180"/>
    </source>
</evidence>
<dbReference type="PANTHER" id="PTHR24042:SF5">
    <property type="entry name" value="EGF-LIKE CALCIUM-BINDING DOMAIN-CONTAINING PROTEIN"/>
    <property type="match status" value="1"/>
</dbReference>
<reference evidence="10 11" key="1">
    <citation type="submission" date="2022-05" db="EMBL/GenBank/DDBJ databases">
        <authorList>
            <consortium name="Genoscope - CEA"/>
            <person name="William W."/>
        </authorList>
    </citation>
    <scope>NUCLEOTIDE SEQUENCE [LARGE SCALE GENOMIC DNA]</scope>
</reference>
<dbReference type="SUPFAM" id="SSF57196">
    <property type="entry name" value="EGF/Laminin"/>
    <property type="match status" value="6"/>
</dbReference>
<dbReference type="PROSITE" id="PS50026">
    <property type="entry name" value="EGF_3"/>
    <property type="match status" value="6"/>
</dbReference>
<feature type="disulfide bond" evidence="6">
    <location>
        <begin position="133"/>
        <end position="150"/>
    </location>
</feature>
<dbReference type="SMART" id="SM00181">
    <property type="entry name" value="EGF"/>
    <property type="match status" value="7"/>
</dbReference>
<dbReference type="CDD" id="cd00054">
    <property type="entry name" value="EGF_CA"/>
    <property type="match status" value="7"/>
</dbReference>
<proteinExistence type="predicted"/>
<dbReference type="Pfam" id="PF00008">
    <property type="entry name" value="EGF"/>
    <property type="match status" value="1"/>
</dbReference>
<feature type="domain" description="EGF-like" evidence="8">
    <location>
        <begin position="282"/>
        <end position="322"/>
    </location>
</feature>
<keyword evidence="7" id="KW-1133">Transmembrane helix</keyword>
<dbReference type="InterPro" id="IPR001881">
    <property type="entry name" value="EGF-like_Ca-bd_dom"/>
</dbReference>
<dbReference type="InterPro" id="IPR051586">
    <property type="entry name" value="PKC-binding_NELL"/>
</dbReference>
<keyword evidence="7" id="KW-0472">Membrane</keyword>
<evidence type="ECO:0000259" key="9">
    <source>
        <dbReference type="PROSITE" id="PS50948"/>
    </source>
</evidence>
<dbReference type="PROSITE" id="PS50948">
    <property type="entry name" value="PAN"/>
    <property type="match status" value="1"/>
</dbReference>
<evidence type="ECO:0000259" key="8">
    <source>
        <dbReference type="PROSITE" id="PS50026"/>
    </source>
</evidence>
<dbReference type="PROSITE" id="PS01186">
    <property type="entry name" value="EGF_2"/>
    <property type="match status" value="7"/>
</dbReference>
<dbReference type="InterPro" id="IPR009030">
    <property type="entry name" value="Growth_fac_rcpt_cys_sf"/>
</dbReference>